<comment type="catalytic activity">
    <reaction evidence="9">
        <text>acetate + ATP = acetyl phosphate + ADP</text>
        <dbReference type="Rhea" id="RHEA:11352"/>
        <dbReference type="ChEBI" id="CHEBI:22191"/>
        <dbReference type="ChEBI" id="CHEBI:30089"/>
        <dbReference type="ChEBI" id="CHEBI:30616"/>
        <dbReference type="ChEBI" id="CHEBI:456216"/>
        <dbReference type="EC" id="2.7.2.1"/>
    </reaction>
</comment>
<dbReference type="GO" id="GO:0008776">
    <property type="term" value="F:acetate kinase activity"/>
    <property type="evidence" value="ECO:0007669"/>
    <property type="project" value="UniProtKB-UniRule"/>
</dbReference>
<dbReference type="STRING" id="584787.GCA_001247655_01626"/>
<keyword evidence="4 9" id="KW-0479">Metal-binding</keyword>
<dbReference type="PANTHER" id="PTHR21060">
    <property type="entry name" value="ACETATE KINASE"/>
    <property type="match status" value="1"/>
</dbReference>
<organism evidence="11 12">
    <name type="scientific">Gallaecimonas pentaromativorans</name>
    <dbReference type="NCBI Taxonomy" id="584787"/>
    <lineage>
        <taxon>Bacteria</taxon>
        <taxon>Pseudomonadati</taxon>
        <taxon>Pseudomonadota</taxon>
        <taxon>Gammaproteobacteria</taxon>
        <taxon>Enterobacterales</taxon>
        <taxon>Gallaecimonadaceae</taxon>
        <taxon>Gallaecimonas</taxon>
    </lineage>
</organism>
<name>A0A3N1NS92_9GAMM</name>
<dbReference type="InterPro" id="IPR043129">
    <property type="entry name" value="ATPase_NBD"/>
</dbReference>
<comment type="function">
    <text evidence="9">Catalyzes the formation of acetyl phosphate from acetate and ATP. Can also catalyze the reverse reaction.</text>
</comment>
<feature type="site" description="Transition state stabilizer" evidence="9">
    <location>
        <position position="177"/>
    </location>
</feature>
<dbReference type="RefSeq" id="WP_123422322.1">
    <property type="nucleotide sequence ID" value="NZ_JBLXEP010000014.1"/>
</dbReference>
<keyword evidence="6 9" id="KW-0418">Kinase</keyword>
<feature type="binding site" evidence="9">
    <location>
        <position position="9"/>
    </location>
    <ligand>
        <name>Mg(2+)</name>
        <dbReference type="ChEBI" id="CHEBI:18420"/>
    </ligand>
</feature>
<evidence type="ECO:0000256" key="7">
    <source>
        <dbReference type="ARBA" id="ARBA00022840"/>
    </source>
</evidence>
<feature type="binding site" evidence="9">
    <location>
        <position position="16"/>
    </location>
    <ligand>
        <name>ATP</name>
        <dbReference type="ChEBI" id="CHEBI:30616"/>
    </ligand>
</feature>
<evidence type="ECO:0000256" key="8">
    <source>
        <dbReference type="ARBA" id="ARBA00022842"/>
    </source>
</evidence>
<evidence type="ECO:0000256" key="10">
    <source>
        <dbReference type="RuleBase" id="RU003835"/>
    </source>
</evidence>
<keyword evidence="7 9" id="KW-0067">ATP-binding</keyword>
<evidence type="ECO:0000313" key="11">
    <source>
        <dbReference type="EMBL" id="ROQ22684.1"/>
    </source>
</evidence>
<dbReference type="EMBL" id="RJUL01000009">
    <property type="protein sequence ID" value="ROQ22684.1"/>
    <property type="molecule type" value="Genomic_DNA"/>
</dbReference>
<keyword evidence="5 9" id="KW-0547">Nucleotide-binding</keyword>
<dbReference type="HAMAP" id="MF_00020">
    <property type="entry name" value="Acetate_kinase"/>
    <property type="match status" value="1"/>
</dbReference>
<comment type="cofactor">
    <cofactor evidence="9">
        <name>Mg(2+)</name>
        <dbReference type="ChEBI" id="CHEBI:18420"/>
    </cofactor>
    <cofactor evidence="9">
        <name>Mn(2+)</name>
        <dbReference type="ChEBI" id="CHEBI:29035"/>
    </cofactor>
    <text evidence="9">Mg(2+). Can also accept Mn(2+).</text>
</comment>
<feature type="binding site" evidence="9">
    <location>
        <begin position="324"/>
        <end position="328"/>
    </location>
    <ligand>
        <name>ATP</name>
        <dbReference type="ChEBI" id="CHEBI:30616"/>
    </ligand>
</feature>
<protein>
    <recommendedName>
        <fullName evidence="9">Acetate kinase</fullName>
        <ecNumber evidence="9">2.7.2.1</ecNumber>
    </recommendedName>
    <alternativeName>
        <fullName evidence="9">Acetokinase</fullName>
    </alternativeName>
</protein>
<comment type="caution">
    <text evidence="9">Lacks conserved residue(s) required for the propagation of feature annotation.</text>
</comment>
<keyword evidence="3 9" id="KW-0808">Transferase</keyword>
<evidence type="ECO:0000256" key="9">
    <source>
        <dbReference type="HAMAP-Rule" id="MF_00020"/>
    </source>
</evidence>
<sequence length="372" mass="39674">MSAALLVLNTGSSSVKFRLFALDEALTLLAGGKVEDIGTGASFKAGLAGAAPQAVALEGADNHDSAMEAVLNWLDAQPQDWQLLAAAHRIVHGGERFTAPVALDQAAMDYLQSLSPLAPLHQPHNLAGVRALARRRPGIRQYGCFDTAFHARHGALFNRYALPDSLFERGIRRYGFHGLSYDWIAHQLRHHHPKLAQGKVVAAHLGNGASLCAMKQLASIDTTMGMTALEGLPMGTRCGNIDAGAVVYMVKGLGMPIEDIEYQLYEESGLKGLSGLSNDVKTLLASSDPKARFALNFFALKVAQQIAAMAVSLGGLDAVVFTGGIGENAAPLRKQILAHLAFLPPFGHLVIAANEEGCMALEIQEHFAKELL</sequence>
<dbReference type="SUPFAM" id="SSF53067">
    <property type="entry name" value="Actin-like ATPase domain"/>
    <property type="match status" value="2"/>
</dbReference>
<dbReference type="UniPathway" id="UPA00340">
    <property type="reaction ID" value="UER00458"/>
</dbReference>
<comment type="subcellular location">
    <subcellularLocation>
        <location evidence="9">Cytoplasm</location>
    </subcellularLocation>
</comment>
<dbReference type="GO" id="GO:0000287">
    <property type="term" value="F:magnesium ion binding"/>
    <property type="evidence" value="ECO:0007669"/>
    <property type="project" value="UniProtKB-UniRule"/>
</dbReference>
<dbReference type="GO" id="GO:0005829">
    <property type="term" value="C:cytosol"/>
    <property type="evidence" value="ECO:0007669"/>
    <property type="project" value="TreeGrafter"/>
</dbReference>
<dbReference type="InterPro" id="IPR004372">
    <property type="entry name" value="Ac/propionate_kinase"/>
</dbReference>
<reference evidence="11 12" key="1">
    <citation type="submission" date="2018-11" db="EMBL/GenBank/DDBJ databases">
        <title>Genomic Encyclopedia of Type Strains, Phase IV (KMG-IV): sequencing the most valuable type-strain genomes for metagenomic binning, comparative biology and taxonomic classification.</title>
        <authorList>
            <person name="Goeker M."/>
        </authorList>
    </citation>
    <scope>NUCLEOTIDE SEQUENCE [LARGE SCALE GENOMIC DNA]</scope>
    <source>
        <strain evidence="11 12">DSM 21945</strain>
    </source>
</reference>
<dbReference type="PROSITE" id="PS01075">
    <property type="entry name" value="ACETATE_KINASE_1"/>
    <property type="match status" value="1"/>
</dbReference>
<feature type="active site" description="Proton donor/acceptor" evidence="9">
    <location>
        <position position="146"/>
    </location>
</feature>
<dbReference type="GO" id="GO:0006083">
    <property type="term" value="P:acetate metabolic process"/>
    <property type="evidence" value="ECO:0007669"/>
    <property type="project" value="TreeGrafter"/>
</dbReference>
<dbReference type="Gene3D" id="3.30.420.40">
    <property type="match status" value="2"/>
</dbReference>
<dbReference type="NCBIfam" id="TIGR00016">
    <property type="entry name" value="ackA"/>
    <property type="match status" value="1"/>
</dbReference>
<dbReference type="Proteomes" id="UP000268033">
    <property type="component" value="Unassembled WGS sequence"/>
</dbReference>
<dbReference type="Pfam" id="PF00871">
    <property type="entry name" value="Acetate_kinase"/>
    <property type="match status" value="1"/>
</dbReference>
<keyword evidence="12" id="KW-1185">Reference proteome</keyword>
<dbReference type="PANTHER" id="PTHR21060:SF21">
    <property type="entry name" value="ACETATE KINASE"/>
    <property type="match status" value="1"/>
</dbReference>
<accession>A0A3N1NS92</accession>
<feature type="binding site" evidence="9">
    <location>
        <begin position="204"/>
        <end position="208"/>
    </location>
    <ligand>
        <name>ATP</name>
        <dbReference type="ChEBI" id="CHEBI:30616"/>
    </ligand>
</feature>
<dbReference type="PRINTS" id="PR00471">
    <property type="entry name" value="ACETATEKNASE"/>
</dbReference>
<feature type="binding site" evidence="9">
    <location>
        <position position="89"/>
    </location>
    <ligand>
        <name>substrate</name>
    </ligand>
</feature>
<evidence type="ECO:0000256" key="3">
    <source>
        <dbReference type="ARBA" id="ARBA00022679"/>
    </source>
</evidence>
<evidence type="ECO:0000256" key="4">
    <source>
        <dbReference type="ARBA" id="ARBA00022723"/>
    </source>
</evidence>
<keyword evidence="2 9" id="KW-0963">Cytoplasm</keyword>
<dbReference type="EC" id="2.7.2.1" evidence="9"/>
<evidence type="ECO:0000256" key="6">
    <source>
        <dbReference type="ARBA" id="ARBA00022777"/>
    </source>
</evidence>
<evidence type="ECO:0000313" key="12">
    <source>
        <dbReference type="Proteomes" id="UP000268033"/>
    </source>
</evidence>
<dbReference type="InterPro" id="IPR023865">
    <property type="entry name" value="Aliphatic_acid_kinase_CS"/>
</dbReference>
<comment type="caution">
    <text evidence="11">The sequence shown here is derived from an EMBL/GenBank/DDBJ whole genome shotgun (WGS) entry which is preliminary data.</text>
</comment>
<comment type="subunit">
    <text evidence="9">Homodimer.</text>
</comment>
<keyword evidence="8 9" id="KW-0460">Magnesium</keyword>
<dbReference type="GO" id="GO:0005524">
    <property type="term" value="F:ATP binding"/>
    <property type="evidence" value="ECO:0007669"/>
    <property type="project" value="UniProtKB-KW"/>
</dbReference>
<evidence type="ECO:0000256" key="5">
    <source>
        <dbReference type="ARBA" id="ARBA00022741"/>
    </source>
</evidence>
<feature type="site" description="Transition state stabilizer" evidence="9">
    <location>
        <position position="237"/>
    </location>
</feature>
<comment type="pathway">
    <text evidence="9">Metabolic intermediate biosynthesis; acetyl-CoA biosynthesis; acetyl-CoA from acetate: step 1/2.</text>
</comment>
<dbReference type="GO" id="GO:0006085">
    <property type="term" value="P:acetyl-CoA biosynthetic process"/>
    <property type="evidence" value="ECO:0007669"/>
    <property type="project" value="UniProtKB-UniRule"/>
</dbReference>
<proteinExistence type="inferred from homology"/>
<comment type="similarity">
    <text evidence="1 9 10">Belongs to the acetokinase family.</text>
</comment>
<dbReference type="AlphaFoldDB" id="A0A3N1NS92"/>
<dbReference type="InterPro" id="IPR000890">
    <property type="entry name" value="Aliphatic_acid_kin_short-chain"/>
</dbReference>
<gene>
    <name evidence="9" type="primary">ackA</name>
    <name evidence="11" type="ORF">EDC28_109174</name>
</gene>
<evidence type="ECO:0000256" key="2">
    <source>
        <dbReference type="ARBA" id="ARBA00022490"/>
    </source>
</evidence>
<evidence type="ECO:0000256" key="1">
    <source>
        <dbReference type="ARBA" id="ARBA00008748"/>
    </source>
</evidence>
<dbReference type="PIRSF" id="PIRSF000722">
    <property type="entry name" value="Acetate_prop_kin"/>
    <property type="match status" value="1"/>
</dbReference>